<sequence length="185" mass="21310">MTERIFRNIKEIVESEESKEYIDELKFPISELSIYRRETQKYYSIGELPSAIEVSSDGEKNPITLYNVFLDTGNTTSYCLIAEEFKTIIDKEIFDSTLRLRDGLISSISDKGSTIKISENLFKFKLFDTTFGSQIAFLKYHPKSGAMKTQINIGLRSLRQFLNLLFYNGSKTYYLCSNIPIESNP</sequence>
<protein>
    <submittedName>
        <fullName evidence="1">Uncharacterized protein</fullName>
    </submittedName>
</protein>
<organism evidence="1">
    <name type="scientific">marine sediment metagenome</name>
    <dbReference type="NCBI Taxonomy" id="412755"/>
    <lineage>
        <taxon>unclassified sequences</taxon>
        <taxon>metagenomes</taxon>
        <taxon>ecological metagenomes</taxon>
    </lineage>
</organism>
<evidence type="ECO:0000313" key="1">
    <source>
        <dbReference type="EMBL" id="KKM06966.1"/>
    </source>
</evidence>
<gene>
    <name evidence="1" type="ORF">LCGC14_1738650</name>
</gene>
<comment type="caution">
    <text evidence="1">The sequence shown here is derived from an EMBL/GenBank/DDBJ whole genome shotgun (WGS) entry which is preliminary data.</text>
</comment>
<reference evidence="1" key="1">
    <citation type="journal article" date="2015" name="Nature">
        <title>Complex archaea that bridge the gap between prokaryotes and eukaryotes.</title>
        <authorList>
            <person name="Spang A."/>
            <person name="Saw J.H."/>
            <person name="Jorgensen S.L."/>
            <person name="Zaremba-Niedzwiedzka K."/>
            <person name="Martijn J."/>
            <person name="Lind A.E."/>
            <person name="van Eijk R."/>
            <person name="Schleper C."/>
            <person name="Guy L."/>
            <person name="Ettema T.J."/>
        </authorList>
    </citation>
    <scope>NUCLEOTIDE SEQUENCE</scope>
</reference>
<name>A0A0F9JMM9_9ZZZZ</name>
<dbReference type="EMBL" id="LAZR01015876">
    <property type="protein sequence ID" value="KKM06966.1"/>
    <property type="molecule type" value="Genomic_DNA"/>
</dbReference>
<accession>A0A0F9JMM9</accession>
<dbReference type="AlphaFoldDB" id="A0A0F9JMM9"/>
<proteinExistence type="predicted"/>